<gene>
    <name evidence="2" type="primary">zapA</name>
    <name evidence="2" type="ORF">IAA63_01955</name>
</gene>
<dbReference type="InterPro" id="IPR007838">
    <property type="entry name" value="Cell_div_ZapA-like"/>
</dbReference>
<evidence type="ECO:0000313" key="2">
    <source>
        <dbReference type="EMBL" id="HIV11891.1"/>
    </source>
</evidence>
<reference evidence="2" key="2">
    <citation type="journal article" date="2021" name="PeerJ">
        <title>Extensive microbial diversity within the chicken gut microbiome revealed by metagenomics and culture.</title>
        <authorList>
            <person name="Gilroy R."/>
            <person name="Ravi A."/>
            <person name="Getino M."/>
            <person name="Pursley I."/>
            <person name="Horton D.L."/>
            <person name="Alikhan N.F."/>
            <person name="Baker D."/>
            <person name="Gharbi K."/>
            <person name="Hall N."/>
            <person name="Watson M."/>
            <person name="Adriaenssens E.M."/>
            <person name="Foster-Nyarko E."/>
            <person name="Jarju S."/>
            <person name="Secka A."/>
            <person name="Antonio M."/>
            <person name="Oren A."/>
            <person name="Chaudhuri R.R."/>
            <person name="La Ragione R."/>
            <person name="Hildebrand F."/>
            <person name="Pallen M.J."/>
        </authorList>
    </citation>
    <scope>NUCLEOTIDE SEQUENCE</scope>
    <source>
        <strain evidence="2">ChiBcec2-4451</strain>
    </source>
</reference>
<accession>A0A9D1T570</accession>
<name>A0A9D1T570_9FIRM</name>
<dbReference type="InterPro" id="IPR053712">
    <property type="entry name" value="Bac_CellDiv_Activator"/>
</dbReference>
<keyword evidence="2" id="KW-0132">Cell division</keyword>
<dbReference type="Pfam" id="PF05164">
    <property type="entry name" value="ZapA"/>
    <property type="match status" value="1"/>
</dbReference>
<keyword evidence="2" id="KW-0131">Cell cycle</keyword>
<feature type="region of interest" description="Disordered" evidence="1">
    <location>
        <begin position="113"/>
        <end position="136"/>
    </location>
</feature>
<sequence>MPAKNTTKVLIGGKIITLSGYESEEYLQRVASYMNHKIAQLSELPGYSRQPMETKNNLLSLNIADDYFKARHQAEVFEEDSQRKDKEMYDLKHDLIEAQIQLENLKKENEQLKQDKEALAKQNRQLEEDMDSLLNK</sequence>
<reference evidence="2" key="1">
    <citation type="submission" date="2020-10" db="EMBL/GenBank/DDBJ databases">
        <authorList>
            <person name="Gilroy R."/>
        </authorList>
    </citation>
    <scope>NUCLEOTIDE SEQUENCE</scope>
    <source>
        <strain evidence="2">ChiBcec2-4451</strain>
    </source>
</reference>
<protein>
    <submittedName>
        <fullName evidence="2">Cell division protein ZapA</fullName>
    </submittedName>
</protein>
<dbReference type="GO" id="GO:0051301">
    <property type="term" value="P:cell division"/>
    <property type="evidence" value="ECO:0007669"/>
    <property type="project" value="UniProtKB-KW"/>
</dbReference>
<dbReference type="Gene3D" id="6.10.250.790">
    <property type="match status" value="1"/>
</dbReference>
<evidence type="ECO:0000256" key="1">
    <source>
        <dbReference type="SAM" id="MobiDB-lite"/>
    </source>
</evidence>
<organism evidence="2 3">
    <name type="scientific">Candidatus Pullilachnospira stercoravium</name>
    <dbReference type="NCBI Taxonomy" id="2840913"/>
    <lineage>
        <taxon>Bacteria</taxon>
        <taxon>Bacillati</taxon>
        <taxon>Bacillota</taxon>
        <taxon>Clostridia</taxon>
        <taxon>Lachnospirales</taxon>
        <taxon>Lachnospiraceae</taxon>
        <taxon>Lachnospiraceae incertae sedis</taxon>
        <taxon>Candidatus Pullilachnospira</taxon>
    </lineage>
</organism>
<dbReference type="InterPro" id="IPR036192">
    <property type="entry name" value="Cell_div_ZapA-like_sf"/>
</dbReference>
<feature type="compositionally biased region" description="Basic and acidic residues" evidence="1">
    <location>
        <begin position="113"/>
        <end position="127"/>
    </location>
</feature>
<dbReference type="Proteomes" id="UP000886723">
    <property type="component" value="Unassembled WGS sequence"/>
</dbReference>
<dbReference type="SUPFAM" id="SSF102829">
    <property type="entry name" value="Cell division protein ZapA-like"/>
    <property type="match status" value="1"/>
</dbReference>
<evidence type="ECO:0000313" key="3">
    <source>
        <dbReference type="Proteomes" id="UP000886723"/>
    </source>
</evidence>
<comment type="caution">
    <text evidence="2">The sequence shown here is derived from an EMBL/GenBank/DDBJ whole genome shotgun (WGS) entry which is preliminary data.</text>
</comment>
<proteinExistence type="predicted"/>
<dbReference type="EMBL" id="DVON01000037">
    <property type="protein sequence ID" value="HIV11891.1"/>
    <property type="molecule type" value="Genomic_DNA"/>
</dbReference>
<dbReference type="AlphaFoldDB" id="A0A9D1T570"/>